<dbReference type="CDD" id="cd00167">
    <property type="entry name" value="SANT"/>
    <property type="match status" value="1"/>
</dbReference>
<dbReference type="GO" id="GO:0005634">
    <property type="term" value="C:nucleus"/>
    <property type="evidence" value="ECO:0007669"/>
    <property type="project" value="UniProtKB-SubCell"/>
</dbReference>
<keyword evidence="2" id="KW-0805">Transcription regulation</keyword>
<evidence type="ECO:0000256" key="1">
    <source>
        <dbReference type="ARBA" id="ARBA00004123"/>
    </source>
</evidence>
<keyword evidence="3" id="KW-0238">DNA-binding</keyword>
<dbReference type="SMART" id="SM00717">
    <property type="entry name" value="SANT"/>
    <property type="match status" value="1"/>
</dbReference>
<name>A0AAE1RL30_9SOLA</name>
<proteinExistence type="predicted"/>
<evidence type="ECO:0000256" key="2">
    <source>
        <dbReference type="ARBA" id="ARBA00023015"/>
    </source>
</evidence>
<feature type="domain" description="HTH myb-type" evidence="8">
    <location>
        <begin position="48"/>
        <end position="104"/>
    </location>
</feature>
<feature type="domain" description="Myb-like" evidence="6">
    <location>
        <begin position="48"/>
        <end position="100"/>
    </location>
</feature>
<dbReference type="GO" id="GO:0010597">
    <property type="term" value="P:green leaf volatile biosynthetic process"/>
    <property type="evidence" value="ECO:0007669"/>
    <property type="project" value="UniProtKB-ARBA"/>
</dbReference>
<dbReference type="Proteomes" id="UP001291623">
    <property type="component" value="Unassembled WGS sequence"/>
</dbReference>
<dbReference type="GO" id="GO:0009723">
    <property type="term" value="P:response to ethylene"/>
    <property type="evidence" value="ECO:0007669"/>
    <property type="project" value="TreeGrafter"/>
</dbReference>
<dbReference type="PANTHER" id="PTHR44191">
    <property type="entry name" value="TRANSCRIPTION FACTOR KUA1"/>
    <property type="match status" value="1"/>
</dbReference>
<keyword evidence="4" id="KW-0804">Transcription</keyword>
<protein>
    <submittedName>
        <fullName evidence="9">Uncharacterized protein</fullName>
    </submittedName>
</protein>
<keyword evidence="10" id="KW-1185">Reference proteome</keyword>
<dbReference type="GO" id="GO:0000976">
    <property type="term" value="F:transcription cis-regulatory region binding"/>
    <property type="evidence" value="ECO:0007669"/>
    <property type="project" value="UniProtKB-ARBA"/>
</dbReference>
<dbReference type="GO" id="GO:0009739">
    <property type="term" value="P:response to gibberellin"/>
    <property type="evidence" value="ECO:0007669"/>
    <property type="project" value="TreeGrafter"/>
</dbReference>
<dbReference type="InterPro" id="IPR017930">
    <property type="entry name" value="Myb_dom"/>
</dbReference>
<evidence type="ECO:0000256" key="3">
    <source>
        <dbReference type="ARBA" id="ARBA00023125"/>
    </source>
</evidence>
<dbReference type="GO" id="GO:0006355">
    <property type="term" value="P:regulation of DNA-templated transcription"/>
    <property type="evidence" value="ECO:0007669"/>
    <property type="project" value="UniProtKB-ARBA"/>
</dbReference>
<dbReference type="InterPro" id="IPR017884">
    <property type="entry name" value="SANT_dom"/>
</dbReference>
<dbReference type="PROSITE" id="PS50090">
    <property type="entry name" value="MYB_LIKE"/>
    <property type="match status" value="1"/>
</dbReference>
<dbReference type="Pfam" id="PF00249">
    <property type="entry name" value="Myb_DNA-binding"/>
    <property type="match status" value="1"/>
</dbReference>
<dbReference type="SUPFAM" id="SSF46689">
    <property type="entry name" value="Homeodomain-like"/>
    <property type="match status" value="1"/>
</dbReference>
<dbReference type="InterPro" id="IPR009057">
    <property type="entry name" value="Homeodomain-like_sf"/>
</dbReference>
<dbReference type="PROSITE" id="PS51293">
    <property type="entry name" value="SANT"/>
    <property type="match status" value="1"/>
</dbReference>
<sequence length="235" mass="26588">MGRKCTLCGHNGHNHRTCSEKGKCIKLFGVKINTISRSAAMSKRDNARKIKKGRAWTEDEQRAFLKGLEFHGKGNWVKIGKDFLPNRTLTQISSHAQKYFMRLDDNSNERKNRKKPSVFDVHLEEISQDTIATVSEHAIVPLGNNQELTQHHQESHVATHNVPNYLPNYMMNVCANEPTPNGLPLTWVYMYPYGPYHHHNVYYGSSSASATTFDKPLSGMISSSSSSKDNLELTL</sequence>
<evidence type="ECO:0000259" key="7">
    <source>
        <dbReference type="PROSITE" id="PS51293"/>
    </source>
</evidence>
<evidence type="ECO:0000256" key="4">
    <source>
        <dbReference type="ARBA" id="ARBA00023163"/>
    </source>
</evidence>
<dbReference type="PANTHER" id="PTHR44191:SF45">
    <property type="entry name" value="TRANSCRIPTION FACTOR MYB1R1-LIKE"/>
    <property type="match status" value="1"/>
</dbReference>
<dbReference type="NCBIfam" id="TIGR01557">
    <property type="entry name" value="myb_SHAQKYF"/>
    <property type="match status" value="1"/>
</dbReference>
<keyword evidence="5" id="KW-0539">Nucleus</keyword>
<accession>A0AAE1RL30</accession>
<dbReference type="InterPro" id="IPR001005">
    <property type="entry name" value="SANT/Myb"/>
</dbReference>
<evidence type="ECO:0000259" key="8">
    <source>
        <dbReference type="PROSITE" id="PS51294"/>
    </source>
</evidence>
<evidence type="ECO:0000256" key="5">
    <source>
        <dbReference type="ARBA" id="ARBA00023242"/>
    </source>
</evidence>
<dbReference type="PROSITE" id="PS51294">
    <property type="entry name" value="HTH_MYB"/>
    <property type="match status" value="1"/>
</dbReference>
<comment type="caution">
    <text evidence="9">The sequence shown here is derived from an EMBL/GenBank/DDBJ whole genome shotgun (WGS) entry which is preliminary data.</text>
</comment>
<feature type="domain" description="SANT" evidence="7">
    <location>
        <begin position="51"/>
        <end position="104"/>
    </location>
</feature>
<reference evidence="9" key="1">
    <citation type="submission" date="2023-12" db="EMBL/GenBank/DDBJ databases">
        <title>Genome assembly of Anisodus tanguticus.</title>
        <authorList>
            <person name="Wang Y.-J."/>
        </authorList>
    </citation>
    <scope>NUCLEOTIDE SEQUENCE</scope>
    <source>
        <strain evidence="9">KB-2021</strain>
        <tissue evidence="9">Leaf</tissue>
    </source>
</reference>
<dbReference type="Gene3D" id="1.10.10.60">
    <property type="entry name" value="Homeodomain-like"/>
    <property type="match status" value="1"/>
</dbReference>
<dbReference type="InterPro" id="IPR006447">
    <property type="entry name" value="Myb_dom_plants"/>
</dbReference>
<dbReference type="EMBL" id="JAVYJV010000015">
    <property type="protein sequence ID" value="KAK4352682.1"/>
    <property type="molecule type" value="Genomic_DNA"/>
</dbReference>
<comment type="subcellular location">
    <subcellularLocation>
        <location evidence="1">Nucleus</location>
    </subcellularLocation>
</comment>
<dbReference type="AlphaFoldDB" id="A0AAE1RL30"/>
<dbReference type="InterPro" id="IPR052245">
    <property type="entry name" value="Plant_Stress_Dev_TF"/>
</dbReference>
<evidence type="ECO:0000313" key="9">
    <source>
        <dbReference type="EMBL" id="KAK4352682.1"/>
    </source>
</evidence>
<evidence type="ECO:0000313" key="10">
    <source>
        <dbReference type="Proteomes" id="UP001291623"/>
    </source>
</evidence>
<evidence type="ECO:0000259" key="6">
    <source>
        <dbReference type="PROSITE" id="PS50090"/>
    </source>
</evidence>
<organism evidence="9 10">
    <name type="scientific">Anisodus tanguticus</name>
    <dbReference type="NCBI Taxonomy" id="243964"/>
    <lineage>
        <taxon>Eukaryota</taxon>
        <taxon>Viridiplantae</taxon>
        <taxon>Streptophyta</taxon>
        <taxon>Embryophyta</taxon>
        <taxon>Tracheophyta</taxon>
        <taxon>Spermatophyta</taxon>
        <taxon>Magnoliopsida</taxon>
        <taxon>eudicotyledons</taxon>
        <taxon>Gunneridae</taxon>
        <taxon>Pentapetalae</taxon>
        <taxon>asterids</taxon>
        <taxon>lamiids</taxon>
        <taxon>Solanales</taxon>
        <taxon>Solanaceae</taxon>
        <taxon>Solanoideae</taxon>
        <taxon>Hyoscyameae</taxon>
        <taxon>Anisodus</taxon>
    </lineage>
</organism>
<gene>
    <name evidence="9" type="ORF">RND71_028200</name>
</gene>